<feature type="compositionally biased region" description="Basic and acidic residues" evidence="1">
    <location>
        <begin position="1174"/>
        <end position="1184"/>
    </location>
</feature>
<feature type="compositionally biased region" description="Polar residues" evidence="1">
    <location>
        <begin position="207"/>
        <end position="222"/>
    </location>
</feature>
<feature type="compositionally biased region" description="Low complexity" evidence="1">
    <location>
        <begin position="1241"/>
        <end position="1254"/>
    </location>
</feature>
<organism evidence="2 3">
    <name type="scientific">Fasciolopsis buskii</name>
    <dbReference type="NCBI Taxonomy" id="27845"/>
    <lineage>
        <taxon>Eukaryota</taxon>
        <taxon>Metazoa</taxon>
        <taxon>Spiralia</taxon>
        <taxon>Lophotrochozoa</taxon>
        <taxon>Platyhelminthes</taxon>
        <taxon>Trematoda</taxon>
        <taxon>Digenea</taxon>
        <taxon>Plagiorchiida</taxon>
        <taxon>Echinostomata</taxon>
        <taxon>Echinostomatoidea</taxon>
        <taxon>Fasciolidae</taxon>
        <taxon>Fasciolopsis</taxon>
    </lineage>
</organism>
<feature type="compositionally biased region" description="Polar residues" evidence="1">
    <location>
        <begin position="56"/>
        <end position="65"/>
    </location>
</feature>
<protein>
    <submittedName>
        <fullName evidence="2">Uncharacterized protein</fullName>
    </submittedName>
</protein>
<sequence length="1633" mass="178185">MSGEANWVSVTDLRGRPLAVKITPQSSTTNLMPSSLQNLSRIDRLGWTNDDRPRSANGNYFTFSQPIPHVTEPTRRTRTGSCGLSDSWNNFDSPLGRSSSVPPVPGGLVLLEHQNGFPCQAGPCSAPFSPFVRRAGESKCPGHHYYPESEAHSVIEEQDEEQGVNPLTFVSLQAENNCQLTAEEKQDMCISKATFSLCSHRRDSENPSDSIYGGTNQPGYNTDSKHNRSSLRILKLPRRRAKSSGDVNSDIASEEVEHKRGIKRLKEKARVFLKCYKRDERFGSRSKEALGGTLRSLAGFSTGILTVESDSTQRDAVGARSYPDIHRTRSGNSQTGVSSSLASVWDMSAVGNTNVSHISKENPQQYGGVQILVDDYSTNINRETKDIKYEVDSLQTHNSIFTEGTQTDICSRLEEAAFQLSSLPALKLDSRQGSMSPLPTDESGLADPKSTEASGSTLNSYSQPVAQEIESNKPGLSQVYLGLKKEDGKQKEFNTDFEKILPSSDQQSFGFAETNITKEGSNKESIKSVPVEDMEEQISKAKRVDIDDARIGVNVGLDHPKERVDIYGNETDLILITPERDDSQILTTAKVDSVPYSTGTQQTVQRQETLKSDANEISDQIIHLQGTRNSESPDRAIGELPSDGNQFHLLFPSPLDDQAQSEENSVLSTTISEVHHREPQPIGATSLLETDLDADAYRNLSEANFCQSSEIVRTDTRELFSRSSDMTENSESTMEMNFSHPAACDLGHEVSETEASLAGIPDIPSLATLPEVRQAISTDYTSDLTSDASLDFTELKTDTTPAMADIESLNCETNQYQRHSDGRSGRQRIAEISEFDSGLDGEISDAIQWDSEMSNASIQPQKSYQVAVKGHSVQVLSAPSFKAINQANLHVHHSEQEIAKTVTQLVAGLPDSDPVQYRANESNTMDETNFGSQANNENSSHEANIAGSKANHSELLTSPEISEKVAVTPTGLSGAIPTTCENISPSADNETQFLKGLQDSGHVSLQKQTPDLSTSTGQSNITLVKESVGIESACTKTGIENGSGTPVAVWLREPLLKSSDSEETNFSSPVSEVGMDQIKPHEVTSLRGLDQFSPETKVSPEQQVNDIIFEKSTPAIETSNELEQKLSQYNKLLPESEETEEDKIQHDSMKSFAADVTNTEVHREESITTGTPHFGKETPTKEDNSLMQECTVVTLDSSSPPETNSASKSATVRQIGPEIITFLSNANRDEGSTTGDDDPYASSSANLISQSSLSPTGKYDLEGENKAETWSGWLYGKLFGRTSHKSEQLDNKIVAGGTKDPGFETNGLLQSTAFISSRSKRDQVNEEKDGEALRILSVEETPASLASVDLFPIQVTAIAPTSFDDISFDRTGVVSENDNQININKKVNGVLSEFTLQTNRSSSPGSEEEVKPGQIRESELTLRPAGHVQTGSEKIWSTDETLLESEAISADVNSHMDHQIPPNFAGDHSCEQIEPHKNYLPRGQLPGNIETADDEMQANECWKLSIFGVSSSTPIESAPSAASGVKPNAEDTLASSHQLDELHVDKSPTDLQSSNCQAASTNAMSRLAHKSSTSDRDELFVEISLSRRDELAQPTPLIQIGEASHRPNAFAVNETLNKQANAVSNQKFFLRQQ</sequence>
<evidence type="ECO:0000313" key="2">
    <source>
        <dbReference type="EMBL" id="KAA0184501.1"/>
    </source>
</evidence>
<name>A0A8E0RMU1_9TREM</name>
<reference evidence="2" key="1">
    <citation type="submission" date="2019-05" db="EMBL/GenBank/DDBJ databases">
        <title>Annotation for the trematode Fasciolopsis buski.</title>
        <authorList>
            <person name="Choi Y.-J."/>
        </authorList>
    </citation>
    <scope>NUCLEOTIDE SEQUENCE</scope>
    <source>
        <strain evidence="2">HT</strain>
        <tissue evidence="2">Whole worm</tissue>
    </source>
</reference>
<feature type="region of interest" description="Disordered" evidence="1">
    <location>
        <begin position="1160"/>
        <end position="1262"/>
    </location>
</feature>
<dbReference type="EMBL" id="LUCM01011060">
    <property type="protein sequence ID" value="KAA0184501.1"/>
    <property type="molecule type" value="Genomic_DNA"/>
</dbReference>
<feature type="region of interest" description="Disordered" evidence="1">
    <location>
        <begin position="429"/>
        <end position="461"/>
    </location>
</feature>
<dbReference type="Proteomes" id="UP000728185">
    <property type="component" value="Unassembled WGS sequence"/>
</dbReference>
<feature type="compositionally biased region" description="Polar residues" evidence="1">
    <location>
        <begin position="451"/>
        <end position="461"/>
    </location>
</feature>
<feature type="region of interest" description="Disordered" evidence="1">
    <location>
        <begin position="200"/>
        <end position="228"/>
    </location>
</feature>
<evidence type="ECO:0000313" key="3">
    <source>
        <dbReference type="Proteomes" id="UP000728185"/>
    </source>
</evidence>
<evidence type="ECO:0000256" key="1">
    <source>
        <dbReference type="SAM" id="MobiDB-lite"/>
    </source>
</evidence>
<feature type="region of interest" description="Disordered" evidence="1">
    <location>
        <begin position="49"/>
        <end position="85"/>
    </location>
</feature>
<feature type="compositionally biased region" description="Polar residues" evidence="1">
    <location>
        <begin position="1194"/>
        <end position="1212"/>
    </location>
</feature>
<accession>A0A8E0RMU1</accession>
<keyword evidence="3" id="KW-1185">Reference proteome</keyword>
<dbReference type="OrthoDB" id="10568993at2759"/>
<comment type="caution">
    <text evidence="2">The sequence shown here is derived from an EMBL/GenBank/DDBJ whole genome shotgun (WGS) entry which is preliminary data.</text>
</comment>
<feature type="region of interest" description="Disordered" evidence="1">
    <location>
        <begin position="1397"/>
        <end position="1416"/>
    </location>
</feature>
<proteinExistence type="predicted"/>
<gene>
    <name evidence="2" type="ORF">FBUS_02904</name>
</gene>